<name>A0A1F5G5G0_9BACT</name>
<gene>
    <name evidence="13" type="ORF">A2164_00880</name>
</gene>
<accession>A0A1F5G5G0</accession>
<evidence type="ECO:0000256" key="9">
    <source>
        <dbReference type="ARBA" id="ARBA00022840"/>
    </source>
</evidence>
<evidence type="ECO:0000259" key="12">
    <source>
        <dbReference type="PROSITE" id="PS51163"/>
    </source>
</evidence>
<reference evidence="13 14" key="1">
    <citation type="journal article" date="2016" name="Nat. Commun.">
        <title>Thousands of microbial genomes shed light on interconnected biogeochemical processes in an aquifer system.</title>
        <authorList>
            <person name="Anantharaman K."/>
            <person name="Brown C.T."/>
            <person name="Hug L.A."/>
            <person name="Sharon I."/>
            <person name="Castelle C.J."/>
            <person name="Probst A.J."/>
            <person name="Thomas B.C."/>
            <person name="Singh A."/>
            <person name="Wilkins M.J."/>
            <person name="Karaoz U."/>
            <person name="Brodie E.L."/>
            <person name="Williams K.H."/>
            <person name="Hubbard S.S."/>
            <person name="Banfield J.F."/>
        </authorList>
    </citation>
    <scope>NUCLEOTIDE SEQUENCE [LARGE SCALE GENOMIC DNA]</scope>
</reference>
<protein>
    <recommendedName>
        <fullName evidence="10">L-threonylcarbamoyladenylate synthase</fullName>
        <ecNumber evidence="3">2.7.7.87</ecNumber>
    </recommendedName>
    <alternativeName>
        <fullName evidence="10">L-threonylcarbamoyladenylate synthase</fullName>
    </alternativeName>
</protein>
<keyword evidence="6" id="KW-0819">tRNA processing</keyword>
<comment type="similarity">
    <text evidence="2">Belongs to the SUA5 family.</text>
</comment>
<dbReference type="PROSITE" id="PS51163">
    <property type="entry name" value="YRDC"/>
    <property type="match status" value="1"/>
</dbReference>
<dbReference type="InterPro" id="IPR050156">
    <property type="entry name" value="TC-AMP_synthase_SUA5"/>
</dbReference>
<organism evidence="13 14">
    <name type="scientific">Candidatus Curtissbacteria bacterium RBG_13_35_7</name>
    <dbReference type="NCBI Taxonomy" id="1797705"/>
    <lineage>
        <taxon>Bacteria</taxon>
        <taxon>Candidatus Curtissiibacteriota</taxon>
    </lineage>
</organism>
<dbReference type="GO" id="GO:0005737">
    <property type="term" value="C:cytoplasm"/>
    <property type="evidence" value="ECO:0007669"/>
    <property type="project" value="UniProtKB-SubCell"/>
</dbReference>
<dbReference type="NCBIfam" id="TIGR00057">
    <property type="entry name" value="L-threonylcarbamoyladenylate synthase"/>
    <property type="match status" value="1"/>
</dbReference>
<dbReference type="GO" id="GO:0061710">
    <property type="term" value="F:L-threonylcarbamoyladenylate synthase"/>
    <property type="evidence" value="ECO:0007669"/>
    <property type="project" value="UniProtKB-EC"/>
</dbReference>
<dbReference type="InterPro" id="IPR006070">
    <property type="entry name" value="Sua5-like_dom"/>
</dbReference>
<keyword evidence="9" id="KW-0067">ATP-binding</keyword>
<keyword evidence="8" id="KW-0547">Nucleotide-binding</keyword>
<dbReference type="EC" id="2.7.7.87" evidence="3"/>
<evidence type="ECO:0000256" key="10">
    <source>
        <dbReference type="ARBA" id="ARBA00029774"/>
    </source>
</evidence>
<dbReference type="GO" id="GO:0000049">
    <property type="term" value="F:tRNA binding"/>
    <property type="evidence" value="ECO:0007669"/>
    <property type="project" value="TreeGrafter"/>
</dbReference>
<dbReference type="Pfam" id="PF01300">
    <property type="entry name" value="Sua5_yciO_yrdC"/>
    <property type="match status" value="1"/>
</dbReference>
<evidence type="ECO:0000256" key="11">
    <source>
        <dbReference type="ARBA" id="ARBA00048366"/>
    </source>
</evidence>
<comment type="subcellular location">
    <subcellularLocation>
        <location evidence="1">Cytoplasm</location>
    </subcellularLocation>
</comment>
<dbReference type="GO" id="GO:0005524">
    <property type="term" value="F:ATP binding"/>
    <property type="evidence" value="ECO:0007669"/>
    <property type="project" value="UniProtKB-KW"/>
</dbReference>
<proteinExistence type="inferred from homology"/>
<evidence type="ECO:0000256" key="3">
    <source>
        <dbReference type="ARBA" id="ARBA00012584"/>
    </source>
</evidence>
<evidence type="ECO:0000313" key="14">
    <source>
        <dbReference type="Proteomes" id="UP000176317"/>
    </source>
</evidence>
<dbReference type="PANTHER" id="PTHR17490:SF16">
    <property type="entry name" value="THREONYLCARBAMOYL-AMP SYNTHASE"/>
    <property type="match status" value="1"/>
</dbReference>
<evidence type="ECO:0000256" key="8">
    <source>
        <dbReference type="ARBA" id="ARBA00022741"/>
    </source>
</evidence>
<keyword evidence="7" id="KW-0548">Nucleotidyltransferase</keyword>
<dbReference type="GO" id="GO:0008033">
    <property type="term" value="P:tRNA processing"/>
    <property type="evidence" value="ECO:0007669"/>
    <property type="project" value="UniProtKB-KW"/>
</dbReference>
<keyword evidence="4" id="KW-0963">Cytoplasm</keyword>
<keyword evidence="5" id="KW-0808">Transferase</keyword>
<feature type="domain" description="YrdC-like" evidence="12">
    <location>
        <begin position="9"/>
        <end position="183"/>
    </location>
</feature>
<dbReference type="SUPFAM" id="SSF55821">
    <property type="entry name" value="YrdC/RibB"/>
    <property type="match status" value="1"/>
</dbReference>
<evidence type="ECO:0000256" key="2">
    <source>
        <dbReference type="ARBA" id="ARBA00007663"/>
    </source>
</evidence>
<comment type="catalytic activity">
    <reaction evidence="11">
        <text>L-threonine + hydrogencarbonate + ATP = L-threonylcarbamoyladenylate + diphosphate + H2O</text>
        <dbReference type="Rhea" id="RHEA:36407"/>
        <dbReference type="ChEBI" id="CHEBI:15377"/>
        <dbReference type="ChEBI" id="CHEBI:17544"/>
        <dbReference type="ChEBI" id="CHEBI:30616"/>
        <dbReference type="ChEBI" id="CHEBI:33019"/>
        <dbReference type="ChEBI" id="CHEBI:57926"/>
        <dbReference type="ChEBI" id="CHEBI:73682"/>
        <dbReference type="EC" id="2.7.7.87"/>
    </reaction>
</comment>
<dbReference type="Gene3D" id="3.90.870.10">
    <property type="entry name" value="DHBP synthase"/>
    <property type="match status" value="1"/>
</dbReference>
<dbReference type="EMBL" id="MFAT01000005">
    <property type="protein sequence ID" value="OGD87106.1"/>
    <property type="molecule type" value="Genomic_DNA"/>
</dbReference>
<dbReference type="PANTHER" id="PTHR17490">
    <property type="entry name" value="SUA5"/>
    <property type="match status" value="1"/>
</dbReference>
<evidence type="ECO:0000256" key="5">
    <source>
        <dbReference type="ARBA" id="ARBA00022679"/>
    </source>
</evidence>
<evidence type="ECO:0000256" key="6">
    <source>
        <dbReference type="ARBA" id="ARBA00022694"/>
    </source>
</evidence>
<dbReference type="InterPro" id="IPR017945">
    <property type="entry name" value="DHBP_synth_RibB-like_a/b_dom"/>
</dbReference>
<evidence type="ECO:0000256" key="7">
    <source>
        <dbReference type="ARBA" id="ARBA00022695"/>
    </source>
</evidence>
<evidence type="ECO:0000313" key="13">
    <source>
        <dbReference type="EMBL" id="OGD87106.1"/>
    </source>
</evidence>
<dbReference type="AlphaFoldDB" id="A0A1F5G5G0"/>
<dbReference type="Proteomes" id="UP000176317">
    <property type="component" value="Unassembled WGS sequence"/>
</dbReference>
<dbReference type="GO" id="GO:0006450">
    <property type="term" value="P:regulation of translational fidelity"/>
    <property type="evidence" value="ECO:0007669"/>
    <property type="project" value="TreeGrafter"/>
</dbReference>
<dbReference type="GO" id="GO:0003725">
    <property type="term" value="F:double-stranded RNA binding"/>
    <property type="evidence" value="ECO:0007669"/>
    <property type="project" value="InterPro"/>
</dbReference>
<evidence type="ECO:0000256" key="1">
    <source>
        <dbReference type="ARBA" id="ARBA00004496"/>
    </source>
</evidence>
<evidence type="ECO:0000256" key="4">
    <source>
        <dbReference type="ARBA" id="ARBA00022490"/>
    </source>
</evidence>
<sequence length="186" mass="20836">MGNLDELQYQEIETAVEILKKGGVILFPTDTVYGLGCRMDRPTAIQRIKKIKRTTQYLPILVDNINQVHKLAFMDNQAIHLANIYWPGGLTIILKSKRENEKIGIRMPNSNVVRQLIDRLGIPIIGTSANFHGAKAVYSDKELDPKLVSLVDYVIKGECDQKIESTVVDATLIPVKVLREGAVKIK</sequence>
<comment type="caution">
    <text evidence="13">The sequence shown here is derived from an EMBL/GenBank/DDBJ whole genome shotgun (WGS) entry which is preliminary data.</text>
</comment>